<dbReference type="Proteomes" id="UP000322244">
    <property type="component" value="Unassembled WGS sequence"/>
</dbReference>
<gene>
    <name evidence="10" type="ORF">FOY51_04775</name>
</gene>
<dbReference type="InterPro" id="IPR001926">
    <property type="entry name" value="TrpB-like_PALP"/>
</dbReference>
<keyword evidence="5" id="KW-0663">Pyridoxal phosphate</keyword>
<evidence type="ECO:0000256" key="6">
    <source>
        <dbReference type="ARBA" id="ARBA00023239"/>
    </source>
</evidence>
<dbReference type="PROSITE" id="PS51671">
    <property type="entry name" value="ACT"/>
    <property type="match status" value="1"/>
</dbReference>
<dbReference type="EC" id="4.3.1.19" evidence="4"/>
<dbReference type="InterPro" id="IPR050147">
    <property type="entry name" value="Ser/Thr_Dehydratase"/>
</dbReference>
<comment type="catalytic activity">
    <reaction evidence="1">
        <text>L-threonine = 2-oxobutanoate + NH4(+)</text>
        <dbReference type="Rhea" id="RHEA:22108"/>
        <dbReference type="ChEBI" id="CHEBI:16763"/>
        <dbReference type="ChEBI" id="CHEBI:28938"/>
        <dbReference type="ChEBI" id="CHEBI:57926"/>
        <dbReference type="EC" id="4.3.1.19"/>
    </reaction>
</comment>
<dbReference type="FunFam" id="3.40.50.1100:FF:000007">
    <property type="entry name" value="L-threonine dehydratase catabolic TdcB"/>
    <property type="match status" value="1"/>
</dbReference>
<dbReference type="AlphaFoldDB" id="A0A5A7SFF8"/>
<organism evidence="10 11">
    <name type="scientific">Antrihabitans cavernicola</name>
    <dbReference type="NCBI Taxonomy" id="2495913"/>
    <lineage>
        <taxon>Bacteria</taxon>
        <taxon>Bacillati</taxon>
        <taxon>Actinomycetota</taxon>
        <taxon>Actinomycetes</taxon>
        <taxon>Mycobacteriales</taxon>
        <taxon>Nocardiaceae</taxon>
        <taxon>Antrihabitans</taxon>
    </lineage>
</organism>
<dbReference type="CDD" id="cd04886">
    <property type="entry name" value="ACT_ThrD-II-like"/>
    <property type="match status" value="1"/>
</dbReference>
<evidence type="ECO:0000256" key="7">
    <source>
        <dbReference type="ARBA" id="ARBA00025527"/>
    </source>
</evidence>
<dbReference type="InterPro" id="IPR036052">
    <property type="entry name" value="TrpB-like_PALP_sf"/>
</dbReference>
<protein>
    <recommendedName>
        <fullName evidence="4">threonine ammonia-lyase</fullName>
        <ecNumber evidence="4">4.3.1.19</ecNumber>
    </recommendedName>
    <alternativeName>
        <fullName evidence="8">Threonine deaminase</fullName>
    </alternativeName>
</protein>
<dbReference type="GO" id="GO:0006567">
    <property type="term" value="P:L-threonine catabolic process"/>
    <property type="evidence" value="ECO:0007669"/>
    <property type="project" value="InterPro"/>
</dbReference>
<sequence length="435" mass="45498">MWNPRGRGTRTVSDWYLFPERERRGTVASVDLLTIDQINAASELLAPVMRRTPSVASRVLSERTDHQVWLKCENLQRTGSFKPRGAYNRIANLSAEERCNGVVAASAGNHAQGVAWAATQLGIPSTVFMPANAALPKVVATKAYGATVHLGGETIEDALDKAREFAEQVGATLVHPFDHIDVVSGQATVALEILEQIPDVETIVVPTGGGGLIAGVAAAVHVLAPHVRVIGVQAADAAAWPGSLAAGKPVRAQAMSTMADGIAVGLPGVVTFAHVQSYVDTIVTVSEDALSQALLLCMERAKLIVEPAGAAAVAALMTCAAEELNLRGPVCAILSGGNIDPLLLTHVIHHGLRASDRYLAVRVTIPDRPGGLSRLLGVVSQSGASVVDVVHQRTAGTLALDEVEVLLTMETRGTEHRNAALAALADAGFAVTVQD</sequence>
<dbReference type="OrthoDB" id="9811476at2"/>
<comment type="cofactor">
    <cofactor evidence="2">
        <name>pyridoxal 5'-phosphate</name>
        <dbReference type="ChEBI" id="CHEBI:597326"/>
    </cofactor>
</comment>
<comment type="similarity">
    <text evidence="3">Belongs to the serine/threonine dehydratase family.</text>
</comment>
<dbReference type="PANTHER" id="PTHR48078:SF6">
    <property type="entry name" value="L-THREONINE DEHYDRATASE CATABOLIC TDCB"/>
    <property type="match status" value="1"/>
</dbReference>
<dbReference type="GO" id="GO:0004794">
    <property type="term" value="F:threonine deaminase activity"/>
    <property type="evidence" value="ECO:0007669"/>
    <property type="project" value="UniProtKB-EC"/>
</dbReference>
<dbReference type="Pfam" id="PF00291">
    <property type="entry name" value="PALP"/>
    <property type="match status" value="1"/>
</dbReference>
<keyword evidence="11" id="KW-1185">Reference proteome</keyword>
<comment type="function">
    <text evidence="7">Catalyzes the anaerobic formation of alpha-ketobutyrate and ammonia from threonine in a two-step reaction. The first step involved a dehydration of threonine and a production of enamine intermediates (aminocrotonate), which tautomerizes to its imine form (iminobutyrate). Both intermediates are unstable and short-lived. The second step is the nonenzymatic hydrolysis of the enamine/imine intermediates to form 2-ketobutyrate and free ammonia. In the low water environment of the cell, the second step is accelerated by RidA.</text>
</comment>
<name>A0A5A7SFF8_9NOCA</name>
<dbReference type="InterPro" id="IPR044561">
    <property type="entry name" value="ACT_ThrD-II-like"/>
</dbReference>
<dbReference type="SUPFAM" id="SSF53686">
    <property type="entry name" value="Tryptophan synthase beta subunit-like PLP-dependent enzymes"/>
    <property type="match status" value="1"/>
</dbReference>
<evidence type="ECO:0000256" key="2">
    <source>
        <dbReference type="ARBA" id="ARBA00001933"/>
    </source>
</evidence>
<dbReference type="GO" id="GO:0009097">
    <property type="term" value="P:isoleucine biosynthetic process"/>
    <property type="evidence" value="ECO:0007669"/>
    <property type="project" value="TreeGrafter"/>
</dbReference>
<evidence type="ECO:0000256" key="4">
    <source>
        <dbReference type="ARBA" id="ARBA00012096"/>
    </source>
</evidence>
<evidence type="ECO:0000256" key="1">
    <source>
        <dbReference type="ARBA" id="ARBA00001274"/>
    </source>
</evidence>
<reference evidence="10 11" key="1">
    <citation type="submission" date="2019-07" db="EMBL/GenBank/DDBJ databases">
        <title>Rhodococcus cavernicolus sp. nov., isolated from a cave.</title>
        <authorList>
            <person name="Lee S.D."/>
        </authorList>
    </citation>
    <scope>NUCLEOTIDE SEQUENCE [LARGE SCALE GENOMIC DNA]</scope>
    <source>
        <strain evidence="10 11">C1-24</strain>
    </source>
</reference>
<keyword evidence="6 10" id="KW-0456">Lyase</keyword>
<evidence type="ECO:0000256" key="8">
    <source>
        <dbReference type="ARBA" id="ARBA00031427"/>
    </source>
</evidence>
<dbReference type="GO" id="GO:0006565">
    <property type="term" value="P:L-serine catabolic process"/>
    <property type="evidence" value="ECO:0007669"/>
    <property type="project" value="TreeGrafter"/>
</dbReference>
<dbReference type="InterPro" id="IPR045865">
    <property type="entry name" value="ACT-like_dom_sf"/>
</dbReference>
<dbReference type="NCBIfam" id="TIGR01127">
    <property type="entry name" value="ilvA_1Cterm"/>
    <property type="match status" value="1"/>
</dbReference>
<proteinExistence type="inferred from homology"/>
<accession>A0A5A7SFF8</accession>
<dbReference type="PANTHER" id="PTHR48078">
    <property type="entry name" value="THREONINE DEHYDRATASE, MITOCHONDRIAL-RELATED"/>
    <property type="match status" value="1"/>
</dbReference>
<dbReference type="FunFam" id="3.40.50.1100:FF:000005">
    <property type="entry name" value="Threonine dehydratase catabolic"/>
    <property type="match status" value="1"/>
</dbReference>
<dbReference type="InterPro" id="IPR002912">
    <property type="entry name" value="ACT_dom"/>
</dbReference>
<dbReference type="InterPro" id="IPR005789">
    <property type="entry name" value="Thr_deHydtase_catblc"/>
</dbReference>
<dbReference type="CDD" id="cd01562">
    <property type="entry name" value="Thr-dehyd"/>
    <property type="match status" value="1"/>
</dbReference>
<evidence type="ECO:0000313" key="10">
    <source>
        <dbReference type="EMBL" id="KAA0023902.1"/>
    </source>
</evidence>
<evidence type="ECO:0000256" key="3">
    <source>
        <dbReference type="ARBA" id="ARBA00010869"/>
    </source>
</evidence>
<evidence type="ECO:0000259" key="9">
    <source>
        <dbReference type="PROSITE" id="PS51671"/>
    </source>
</evidence>
<dbReference type="Gene3D" id="3.40.50.1100">
    <property type="match status" value="2"/>
</dbReference>
<comment type="caution">
    <text evidence="10">The sequence shown here is derived from an EMBL/GenBank/DDBJ whole genome shotgun (WGS) entry which is preliminary data.</text>
</comment>
<dbReference type="EMBL" id="VLNY01000002">
    <property type="protein sequence ID" value="KAA0023902.1"/>
    <property type="molecule type" value="Genomic_DNA"/>
</dbReference>
<feature type="domain" description="ACT" evidence="9">
    <location>
        <begin position="360"/>
        <end position="435"/>
    </location>
</feature>
<dbReference type="GO" id="GO:0003941">
    <property type="term" value="F:L-serine ammonia-lyase activity"/>
    <property type="evidence" value="ECO:0007669"/>
    <property type="project" value="TreeGrafter"/>
</dbReference>
<evidence type="ECO:0000313" key="11">
    <source>
        <dbReference type="Proteomes" id="UP000322244"/>
    </source>
</evidence>
<evidence type="ECO:0000256" key="5">
    <source>
        <dbReference type="ARBA" id="ARBA00022898"/>
    </source>
</evidence>
<dbReference type="SUPFAM" id="SSF55021">
    <property type="entry name" value="ACT-like"/>
    <property type="match status" value="1"/>
</dbReference>